<sequence length="296" mass="34397">MFAVENISMEFEPAINESSSSLSSSRSSCGHWYVRYGVCIACKSTVNKRHGRAFDYLVQGLQLSHEAAAFTKRFTTQFYCLNEKKLNLVLDLDHTLLHSIRVSLLSETEKCLIEEACSTTREDLWKLDSDYLTKLRPFVHEFLKEANELFTVYVYTMGTRVYVESLLKLIDPKRIYFGDRVITRDESPYVKTLDLVLAEERGVVIVDDTSDVWTHHKSNLVEINEYHYFRVNGPEESRSYTVEKRDESKNNGGLANVLKLLKEVHYGFFRVKEELESQDVRFLLQEIDFKLLTKDA</sequence>
<dbReference type="GO" id="GO:0008420">
    <property type="term" value="F:RNA polymerase II CTD heptapeptide repeat phosphatase activity"/>
    <property type="evidence" value="ECO:0007669"/>
    <property type="project" value="UniProtKB-UniRule"/>
</dbReference>
<name>A0A7G2ER06_ARATH</name>
<dbReference type="CDD" id="cd07521">
    <property type="entry name" value="HAD_FCP1-like"/>
    <property type="match status" value="1"/>
</dbReference>
<evidence type="ECO:0000256" key="5">
    <source>
        <dbReference type="ARBA" id="ARBA00048336"/>
    </source>
</evidence>
<comment type="subcellular location">
    <subcellularLocation>
        <location evidence="1 6">Nucleus</location>
    </subcellularLocation>
</comment>
<evidence type="ECO:0000313" key="8">
    <source>
        <dbReference type="EMBL" id="CAD5323355.1"/>
    </source>
</evidence>
<dbReference type="GO" id="GO:0005634">
    <property type="term" value="C:nucleus"/>
    <property type="evidence" value="ECO:0007669"/>
    <property type="project" value="UniProtKB-SubCell"/>
</dbReference>
<dbReference type="PANTHER" id="PTHR23081:SF21">
    <property type="entry name" value="RNA POLYMERASE II C-TERMINAL DOMAIN PHOSPHATASE-LIKE-RELATED"/>
    <property type="match status" value="1"/>
</dbReference>
<evidence type="ECO:0000256" key="1">
    <source>
        <dbReference type="ARBA" id="ARBA00004123"/>
    </source>
</evidence>
<gene>
    <name evidence="8" type="ORF">AT9943_LOCUS11308</name>
</gene>
<dbReference type="InterPro" id="IPR036412">
    <property type="entry name" value="HAD-like_sf"/>
</dbReference>
<dbReference type="EC" id="3.1.3.16" evidence="6"/>
<comment type="catalytic activity">
    <reaction evidence="4 6">
        <text>O-phospho-L-seryl-[protein] + H2O = L-seryl-[protein] + phosphate</text>
        <dbReference type="Rhea" id="RHEA:20629"/>
        <dbReference type="Rhea" id="RHEA-COMP:9863"/>
        <dbReference type="Rhea" id="RHEA-COMP:11604"/>
        <dbReference type="ChEBI" id="CHEBI:15377"/>
        <dbReference type="ChEBI" id="CHEBI:29999"/>
        <dbReference type="ChEBI" id="CHEBI:43474"/>
        <dbReference type="ChEBI" id="CHEBI:83421"/>
        <dbReference type="EC" id="3.1.3.16"/>
    </reaction>
</comment>
<organism evidence="8 9">
    <name type="scientific">Arabidopsis thaliana</name>
    <name type="common">Mouse-ear cress</name>
    <dbReference type="NCBI Taxonomy" id="3702"/>
    <lineage>
        <taxon>Eukaryota</taxon>
        <taxon>Viridiplantae</taxon>
        <taxon>Streptophyta</taxon>
        <taxon>Embryophyta</taxon>
        <taxon>Tracheophyta</taxon>
        <taxon>Spermatophyta</taxon>
        <taxon>Magnoliopsida</taxon>
        <taxon>eudicotyledons</taxon>
        <taxon>Gunneridae</taxon>
        <taxon>Pentapetalae</taxon>
        <taxon>rosids</taxon>
        <taxon>malvids</taxon>
        <taxon>Brassicales</taxon>
        <taxon>Brassicaceae</taxon>
        <taxon>Camelineae</taxon>
        <taxon>Arabidopsis</taxon>
    </lineage>
</organism>
<dbReference type="NCBIfam" id="TIGR02250">
    <property type="entry name" value="FCP1_euk"/>
    <property type="match status" value="1"/>
</dbReference>
<dbReference type="PROSITE" id="PS50969">
    <property type="entry name" value="FCP1"/>
    <property type="match status" value="1"/>
</dbReference>
<dbReference type="SMART" id="SM00577">
    <property type="entry name" value="CPDc"/>
    <property type="match status" value="1"/>
</dbReference>
<keyword evidence="3 6" id="KW-0539">Nucleus</keyword>
<dbReference type="InterPro" id="IPR023214">
    <property type="entry name" value="HAD_sf"/>
</dbReference>
<evidence type="ECO:0000256" key="3">
    <source>
        <dbReference type="ARBA" id="ARBA00023242"/>
    </source>
</evidence>
<dbReference type="InterPro" id="IPR011947">
    <property type="entry name" value="FCP1_euk"/>
</dbReference>
<dbReference type="SUPFAM" id="SSF56784">
    <property type="entry name" value="HAD-like"/>
    <property type="match status" value="1"/>
</dbReference>
<evidence type="ECO:0000259" key="7">
    <source>
        <dbReference type="PROSITE" id="PS50969"/>
    </source>
</evidence>
<comment type="function">
    <text evidence="6">This promotes the activity of RNA polymerase II.</text>
</comment>
<evidence type="ECO:0000256" key="2">
    <source>
        <dbReference type="ARBA" id="ARBA00022801"/>
    </source>
</evidence>
<reference evidence="8 9" key="1">
    <citation type="submission" date="2020-09" db="EMBL/GenBank/DDBJ databases">
        <authorList>
            <person name="Ashkenazy H."/>
        </authorList>
    </citation>
    <scope>NUCLEOTIDE SEQUENCE [LARGE SCALE GENOMIC DNA]</scope>
    <source>
        <strain evidence="9">cv. Cdm-0</strain>
    </source>
</reference>
<proteinExistence type="predicted"/>
<dbReference type="Gene3D" id="3.40.50.1000">
    <property type="entry name" value="HAD superfamily/HAD-like"/>
    <property type="match status" value="1"/>
</dbReference>
<dbReference type="InterPro" id="IPR004274">
    <property type="entry name" value="FCP1_dom"/>
</dbReference>
<dbReference type="FunFam" id="3.40.50.1000:FF:000235">
    <property type="entry name" value="Haloacid dehalogenase-like hydrolase (HAD) superfamily protein"/>
    <property type="match status" value="1"/>
</dbReference>
<evidence type="ECO:0000256" key="4">
    <source>
        <dbReference type="ARBA" id="ARBA00047761"/>
    </source>
</evidence>
<keyword evidence="2 6" id="KW-0378">Hydrolase</keyword>
<comment type="catalytic activity">
    <reaction evidence="5 6">
        <text>O-phospho-L-threonyl-[protein] + H2O = L-threonyl-[protein] + phosphate</text>
        <dbReference type="Rhea" id="RHEA:47004"/>
        <dbReference type="Rhea" id="RHEA-COMP:11060"/>
        <dbReference type="Rhea" id="RHEA-COMP:11605"/>
        <dbReference type="ChEBI" id="CHEBI:15377"/>
        <dbReference type="ChEBI" id="CHEBI:30013"/>
        <dbReference type="ChEBI" id="CHEBI:43474"/>
        <dbReference type="ChEBI" id="CHEBI:61977"/>
        <dbReference type="EC" id="3.1.3.16"/>
    </reaction>
</comment>
<evidence type="ECO:0000313" key="9">
    <source>
        <dbReference type="Proteomes" id="UP000516314"/>
    </source>
</evidence>
<dbReference type="Proteomes" id="UP000516314">
    <property type="component" value="Chromosome 3"/>
</dbReference>
<protein>
    <recommendedName>
        <fullName evidence="6">RNA polymerase II C-terminal domain phosphatase-like</fullName>
        <ecNumber evidence="6">3.1.3.16</ecNumber>
    </recommendedName>
</protein>
<evidence type="ECO:0000256" key="6">
    <source>
        <dbReference type="RuleBase" id="RU366066"/>
    </source>
</evidence>
<dbReference type="InterPro" id="IPR039189">
    <property type="entry name" value="Fcp1"/>
</dbReference>
<dbReference type="Pfam" id="PF03031">
    <property type="entry name" value="NIF"/>
    <property type="match status" value="1"/>
</dbReference>
<dbReference type="EMBL" id="LR881468">
    <property type="protein sequence ID" value="CAD5323355.1"/>
    <property type="molecule type" value="Genomic_DNA"/>
</dbReference>
<feature type="domain" description="FCP1 homology" evidence="7">
    <location>
        <begin position="81"/>
        <end position="261"/>
    </location>
</feature>
<dbReference type="AlphaFoldDB" id="A0A7G2ER06"/>
<accession>A0A7G2ER06</accession>
<dbReference type="PANTHER" id="PTHR23081">
    <property type="entry name" value="RNA POLYMERASE II CTD PHOSPHATASE"/>
    <property type="match status" value="1"/>
</dbReference>